<accession>A0A853A3D9</accession>
<dbReference type="GO" id="GO:0071555">
    <property type="term" value="P:cell wall organization"/>
    <property type="evidence" value="ECO:0007669"/>
    <property type="project" value="UniProtKB-KW"/>
</dbReference>
<dbReference type="HAMAP" id="MF_02065">
    <property type="entry name" value="MltG"/>
    <property type="match status" value="1"/>
</dbReference>
<keyword evidence="10" id="KW-1185">Reference proteome</keyword>
<keyword evidence="1 7" id="KW-1003">Cell membrane</keyword>
<dbReference type="PANTHER" id="PTHR30518:SF2">
    <property type="entry name" value="ENDOLYTIC MUREIN TRANSGLYCOSYLASE"/>
    <property type="match status" value="1"/>
</dbReference>
<evidence type="ECO:0000256" key="5">
    <source>
        <dbReference type="ARBA" id="ARBA00023239"/>
    </source>
</evidence>
<feature type="region of interest" description="Disordered" evidence="8">
    <location>
        <begin position="1"/>
        <end position="30"/>
    </location>
</feature>
<feature type="transmembrane region" description="Helical" evidence="7">
    <location>
        <begin position="34"/>
        <end position="56"/>
    </location>
</feature>
<dbReference type="RefSeq" id="WP_179813819.1">
    <property type="nucleotide sequence ID" value="NZ_JACBZD010000001.1"/>
</dbReference>
<comment type="caution">
    <text evidence="9">The sequence shown here is derived from an EMBL/GenBank/DDBJ whole genome shotgun (WGS) entry which is preliminary data.</text>
</comment>
<comment type="subcellular location">
    <subcellularLocation>
        <location evidence="7">Cell membrane</location>
        <topology evidence="7">Single-pass membrane protein</topology>
    </subcellularLocation>
</comment>
<keyword evidence="5 7" id="KW-0456">Lyase</keyword>
<gene>
    <name evidence="7" type="primary">mltG</name>
    <name evidence="9" type="ORF">FHU37_001941</name>
</gene>
<dbReference type="PANTHER" id="PTHR30518">
    <property type="entry name" value="ENDOLYTIC MUREIN TRANSGLYCOSYLASE"/>
    <property type="match status" value="1"/>
</dbReference>
<dbReference type="Gene3D" id="3.30.1490.480">
    <property type="entry name" value="Endolytic murein transglycosylase"/>
    <property type="match status" value="1"/>
</dbReference>
<protein>
    <recommendedName>
        <fullName evidence="7">Endolytic murein transglycosylase</fullName>
        <ecNumber evidence="7">4.2.2.29</ecNumber>
    </recommendedName>
    <alternativeName>
        <fullName evidence="7">Peptidoglycan lytic transglycosylase</fullName>
    </alternativeName>
    <alternativeName>
        <fullName evidence="7">Peptidoglycan polymerization terminase</fullName>
    </alternativeName>
</protein>
<dbReference type="GO" id="GO:0005886">
    <property type="term" value="C:plasma membrane"/>
    <property type="evidence" value="ECO:0007669"/>
    <property type="project" value="UniProtKB-SubCell"/>
</dbReference>
<evidence type="ECO:0000256" key="7">
    <source>
        <dbReference type="HAMAP-Rule" id="MF_02065"/>
    </source>
</evidence>
<evidence type="ECO:0000256" key="2">
    <source>
        <dbReference type="ARBA" id="ARBA00022692"/>
    </source>
</evidence>
<dbReference type="CDD" id="cd08010">
    <property type="entry name" value="MltG_like"/>
    <property type="match status" value="1"/>
</dbReference>
<dbReference type="Pfam" id="PF02618">
    <property type="entry name" value="YceG"/>
    <property type="match status" value="1"/>
</dbReference>
<feature type="site" description="Important for catalytic activity" evidence="7">
    <location>
        <position position="258"/>
    </location>
</feature>
<comment type="catalytic activity">
    <reaction evidence="7">
        <text>a peptidoglycan chain = a peptidoglycan chain with N-acetyl-1,6-anhydromuramyl-[peptide] at the reducing end + a peptidoglycan chain with N-acetylglucosamine at the non-reducing end.</text>
        <dbReference type="EC" id="4.2.2.29"/>
    </reaction>
</comment>
<keyword evidence="3 7" id="KW-1133">Transmembrane helix</keyword>
<dbReference type="InterPro" id="IPR003770">
    <property type="entry name" value="MLTG-like"/>
</dbReference>
<evidence type="ECO:0000256" key="4">
    <source>
        <dbReference type="ARBA" id="ARBA00023136"/>
    </source>
</evidence>
<organism evidence="9 10">
    <name type="scientific">Allostreptomyces psammosilenae</name>
    <dbReference type="NCBI Taxonomy" id="1892865"/>
    <lineage>
        <taxon>Bacteria</taxon>
        <taxon>Bacillati</taxon>
        <taxon>Actinomycetota</taxon>
        <taxon>Actinomycetes</taxon>
        <taxon>Kitasatosporales</taxon>
        <taxon>Streptomycetaceae</taxon>
        <taxon>Allostreptomyces</taxon>
    </lineage>
</organism>
<keyword evidence="2 7" id="KW-0812">Transmembrane</keyword>
<dbReference type="GO" id="GO:0009252">
    <property type="term" value="P:peptidoglycan biosynthetic process"/>
    <property type="evidence" value="ECO:0007669"/>
    <property type="project" value="UniProtKB-UniRule"/>
</dbReference>
<evidence type="ECO:0000256" key="8">
    <source>
        <dbReference type="SAM" id="MobiDB-lite"/>
    </source>
</evidence>
<dbReference type="AlphaFoldDB" id="A0A853A3D9"/>
<sequence>MSELGLATEPSPHGRRADRRKNNRRRKKKKRGGGCAVFVALVVVLGGVGAGGWWGYTMLRDRFAANEPPADFTGEGTGEVAVEVPEGAGATQIAALLLDAGVIASQQAFINEAYARPDDAARIQPGVYPMRQEMSAQAAMDLMIDPANANRLTVPEGMRATAVYALIDGKLELAEGTTEQVAEEADLGLPEWAEGNVEGFLFPSTYNVGEDTTPEQLLTEMVDQAEQQFEALGLVDQAEELGYTPHELLTIASLVQAEGKTSEDFGKVARVIYNRLLPDNTETNGYLEFDSTYNYAMNQSTLNLDPEVLRNTDHEYNTYYYTGLPPGPISNPGAPAIEAALNPTPGDWYYFVSVTEDDTRFSETYEEHQQHVQEFNANQEGGDE</sequence>
<dbReference type="Proteomes" id="UP000567795">
    <property type="component" value="Unassembled WGS sequence"/>
</dbReference>
<keyword evidence="4 7" id="KW-0472">Membrane</keyword>
<dbReference type="NCBIfam" id="TIGR00247">
    <property type="entry name" value="endolytic transglycosylase MltG"/>
    <property type="match status" value="1"/>
</dbReference>
<comment type="function">
    <text evidence="7">Functions as a peptidoglycan terminase that cleaves nascent peptidoglycan strands endolytically to terminate their elongation.</text>
</comment>
<dbReference type="EC" id="4.2.2.29" evidence="7"/>
<reference evidence="9 10" key="1">
    <citation type="submission" date="2020-07" db="EMBL/GenBank/DDBJ databases">
        <title>Sequencing the genomes of 1000 actinobacteria strains.</title>
        <authorList>
            <person name="Klenk H.-P."/>
        </authorList>
    </citation>
    <scope>NUCLEOTIDE SEQUENCE [LARGE SCALE GENOMIC DNA]</scope>
    <source>
        <strain evidence="9 10">DSM 42178</strain>
    </source>
</reference>
<proteinExistence type="inferred from homology"/>
<comment type="similarity">
    <text evidence="7">Belongs to the transglycosylase MltG family.</text>
</comment>
<evidence type="ECO:0000256" key="6">
    <source>
        <dbReference type="ARBA" id="ARBA00023316"/>
    </source>
</evidence>
<evidence type="ECO:0000256" key="3">
    <source>
        <dbReference type="ARBA" id="ARBA00022989"/>
    </source>
</evidence>
<evidence type="ECO:0000313" key="9">
    <source>
        <dbReference type="EMBL" id="NYI04998.1"/>
    </source>
</evidence>
<evidence type="ECO:0000256" key="1">
    <source>
        <dbReference type="ARBA" id="ARBA00022475"/>
    </source>
</evidence>
<name>A0A853A3D9_9ACTN</name>
<feature type="compositionally biased region" description="Basic residues" evidence="8">
    <location>
        <begin position="13"/>
        <end position="30"/>
    </location>
</feature>
<dbReference type="EMBL" id="JACBZD010000001">
    <property type="protein sequence ID" value="NYI04998.1"/>
    <property type="molecule type" value="Genomic_DNA"/>
</dbReference>
<keyword evidence="6 7" id="KW-0961">Cell wall biogenesis/degradation</keyword>
<evidence type="ECO:0000313" key="10">
    <source>
        <dbReference type="Proteomes" id="UP000567795"/>
    </source>
</evidence>
<dbReference type="GO" id="GO:0008932">
    <property type="term" value="F:lytic endotransglycosylase activity"/>
    <property type="evidence" value="ECO:0007669"/>
    <property type="project" value="UniProtKB-UniRule"/>
</dbReference>
<dbReference type="Gene3D" id="3.30.160.60">
    <property type="entry name" value="Classic Zinc Finger"/>
    <property type="match status" value="1"/>
</dbReference>